<dbReference type="PROSITE" id="PS50977">
    <property type="entry name" value="HTH_TETR_2"/>
    <property type="match status" value="1"/>
</dbReference>
<dbReference type="STRING" id="1960309.SAMN03159343_1541"/>
<dbReference type="Gene3D" id="1.10.10.60">
    <property type="entry name" value="Homeodomain-like"/>
    <property type="match status" value="1"/>
</dbReference>
<dbReference type="EMBL" id="FMUH01000002">
    <property type="protein sequence ID" value="SCX45187.1"/>
    <property type="molecule type" value="Genomic_DNA"/>
</dbReference>
<dbReference type="PRINTS" id="PR00455">
    <property type="entry name" value="HTHTETR"/>
</dbReference>
<sequence>MGAPIRRESRRDDILDAFTAMVAERGYDGTNFGDLAAGLGLSKGTIVHHFGTKEQLLTELHETYMHSRLAEVRVVWDALPGPAERLAAFLHLGVRYQVVDRTATIAFQREVRRFAAAPGMETSRGLRDEYRRLVVAVLAEGVRTGDFRPGDERLRTLQLFGSVHWMWTWFDPAGAEPVAAVAASFVDTWLAGVLADPARAGGLADPAGAVVAVVEEALAAGRAVGALDAGPGRTAS</sequence>
<dbReference type="PANTHER" id="PTHR30055:SF175">
    <property type="entry name" value="HTH-TYPE TRANSCRIPTIONAL REPRESSOR KSTR2"/>
    <property type="match status" value="1"/>
</dbReference>
<dbReference type="InterPro" id="IPR009057">
    <property type="entry name" value="Homeodomain-like_sf"/>
</dbReference>
<dbReference type="Proteomes" id="UP000198981">
    <property type="component" value="Unassembled WGS sequence"/>
</dbReference>
<dbReference type="SUPFAM" id="SSF48498">
    <property type="entry name" value="Tetracyclin repressor-like, C-terminal domain"/>
    <property type="match status" value="1"/>
</dbReference>
<dbReference type="Pfam" id="PF00440">
    <property type="entry name" value="TetR_N"/>
    <property type="match status" value="1"/>
</dbReference>
<dbReference type="InterPro" id="IPR001647">
    <property type="entry name" value="HTH_TetR"/>
</dbReference>
<evidence type="ECO:0000313" key="8">
    <source>
        <dbReference type="Proteomes" id="UP000198981"/>
    </source>
</evidence>
<dbReference type="RefSeq" id="WP_207798359.1">
    <property type="nucleotide sequence ID" value="NZ_FMUH01000002.1"/>
</dbReference>
<evidence type="ECO:0000256" key="3">
    <source>
        <dbReference type="ARBA" id="ARBA00023125"/>
    </source>
</evidence>
<protein>
    <submittedName>
        <fullName evidence="7">Transcriptional regulator, TetR family</fullName>
    </submittedName>
</protein>
<keyword evidence="1" id="KW-0678">Repressor</keyword>
<dbReference type="SUPFAM" id="SSF46689">
    <property type="entry name" value="Homeodomain-like"/>
    <property type="match status" value="1"/>
</dbReference>
<dbReference type="Gene3D" id="1.10.357.10">
    <property type="entry name" value="Tetracycline Repressor, domain 2"/>
    <property type="match status" value="1"/>
</dbReference>
<organism evidence="7 8">
    <name type="scientific">Klenkia marina</name>
    <dbReference type="NCBI Taxonomy" id="1960309"/>
    <lineage>
        <taxon>Bacteria</taxon>
        <taxon>Bacillati</taxon>
        <taxon>Actinomycetota</taxon>
        <taxon>Actinomycetes</taxon>
        <taxon>Geodermatophilales</taxon>
        <taxon>Geodermatophilaceae</taxon>
        <taxon>Klenkia</taxon>
    </lineage>
</organism>
<dbReference type="InterPro" id="IPR036271">
    <property type="entry name" value="Tet_transcr_reg_TetR-rel_C_sf"/>
</dbReference>
<dbReference type="Pfam" id="PF17932">
    <property type="entry name" value="TetR_C_24"/>
    <property type="match status" value="1"/>
</dbReference>
<proteinExistence type="predicted"/>
<evidence type="ECO:0000313" key="7">
    <source>
        <dbReference type="EMBL" id="SCX45187.1"/>
    </source>
</evidence>
<feature type="domain" description="HTH tetR-type" evidence="6">
    <location>
        <begin position="8"/>
        <end position="68"/>
    </location>
</feature>
<dbReference type="InterPro" id="IPR041490">
    <property type="entry name" value="KstR2_TetR_C"/>
</dbReference>
<reference evidence="8" key="1">
    <citation type="submission" date="2016-10" db="EMBL/GenBank/DDBJ databases">
        <authorList>
            <person name="Varghese N."/>
            <person name="Submissions S."/>
        </authorList>
    </citation>
    <scope>NUCLEOTIDE SEQUENCE [LARGE SCALE GENOMIC DNA]</scope>
    <source>
        <strain evidence="8">DSM 45722</strain>
    </source>
</reference>
<keyword evidence="8" id="KW-1185">Reference proteome</keyword>
<evidence type="ECO:0000256" key="1">
    <source>
        <dbReference type="ARBA" id="ARBA00022491"/>
    </source>
</evidence>
<gene>
    <name evidence="7" type="ORF">SAMN03159343_1541</name>
</gene>
<dbReference type="PANTHER" id="PTHR30055">
    <property type="entry name" value="HTH-TYPE TRANSCRIPTIONAL REGULATOR RUTR"/>
    <property type="match status" value="1"/>
</dbReference>
<name>A0A1G4XVF8_9ACTN</name>
<evidence type="ECO:0000259" key="6">
    <source>
        <dbReference type="PROSITE" id="PS50977"/>
    </source>
</evidence>
<keyword evidence="2" id="KW-0805">Transcription regulation</keyword>
<keyword evidence="4" id="KW-0804">Transcription</keyword>
<dbReference type="GO" id="GO:0003700">
    <property type="term" value="F:DNA-binding transcription factor activity"/>
    <property type="evidence" value="ECO:0007669"/>
    <property type="project" value="TreeGrafter"/>
</dbReference>
<dbReference type="InterPro" id="IPR050109">
    <property type="entry name" value="HTH-type_TetR-like_transc_reg"/>
</dbReference>
<keyword evidence="3 5" id="KW-0238">DNA-binding</keyword>
<evidence type="ECO:0000256" key="2">
    <source>
        <dbReference type="ARBA" id="ARBA00023015"/>
    </source>
</evidence>
<dbReference type="GO" id="GO:0000976">
    <property type="term" value="F:transcription cis-regulatory region binding"/>
    <property type="evidence" value="ECO:0007669"/>
    <property type="project" value="TreeGrafter"/>
</dbReference>
<evidence type="ECO:0000256" key="5">
    <source>
        <dbReference type="PROSITE-ProRule" id="PRU00335"/>
    </source>
</evidence>
<accession>A0A1G4XVF8</accession>
<feature type="DNA-binding region" description="H-T-H motif" evidence="5">
    <location>
        <begin position="31"/>
        <end position="50"/>
    </location>
</feature>
<dbReference type="AlphaFoldDB" id="A0A1G4XVF8"/>
<evidence type="ECO:0000256" key="4">
    <source>
        <dbReference type="ARBA" id="ARBA00023163"/>
    </source>
</evidence>